<dbReference type="PANTHER" id="PTHR12463:SF1">
    <property type="entry name" value="2-OXOGLUTARATE AND FE-DEPENDENT OXYGENASE FAMILY PROTEIN"/>
    <property type="match status" value="1"/>
</dbReference>
<evidence type="ECO:0000313" key="2">
    <source>
        <dbReference type="EMBL" id="CAG8561328.1"/>
    </source>
</evidence>
<sequence length="314" mass="35754">MTSTESAMLLTRNEARKLRKLQIKKRRAYETVTKFENVTCNELFSDVQTQYLCLINVNFGGVGNVTTEQLIKIFNSFKGYIGIRLTHGKPYSFVMFDSASTANIPGLFLIENFISDELSESILNTVYSNTGWILLKHRKVVVGEPSHEFPSFMNSIFDKLKKINYPLLPEMEQLSILHYPIGTGIPPHIDTHSSFGEFITSISLGSPVIMEFKNVKTGEVINIDLPDKSLLILSNEARYVWSHSIRARKSDQLDNGQVRERGPRVSLTLRTLNPDKICKCSWPELCDRNIIHLELNQTPNSIISFIPRKKKTTN</sequence>
<dbReference type="GO" id="GO:0003676">
    <property type="term" value="F:nucleic acid binding"/>
    <property type="evidence" value="ECO:0007669"/>
    <property type="project" value="InterPro"/>
</dbReference>
<keyword evidence="3" id="KW-1185">Reference proteome</keyword>
<dbReference type="InterPro" id="IPR027450">
    <property type="entry name" value="AlkB-like"/>
</dbReference>
<dbReference type="GO" id="GO:0070988">
    <property type="term" value="P:demethylation"/>
    <property type="evidence" value="ECO:0007669"/>
    <property type="project" value="InterPro"/>
</dbReference>
<dbReference type="EMBL" id="CAJVPK010000946">
    <property type="protein sequence ID" value="CAG8561328.1"/>
    <property type="molecule type" value="Genomic_DNA"/>
</dbReference>
<dbReference type="PROSITE" id="PS51471">
    <property type="entry name" value="FE2OG_OXY"/>
    <property type="match status" value="1"/>
</dbReference>
<dbReference type="OrthoDB" id="271595at2759"/>
<name>A0A9N9BEU4_9GLOM</name>
<dbReference type="Proteomes" id="UP000789706">
    <property type="component" value="Unassembled WGS sequence"/>
</dbReference>
<comment type="caution">
    <text evidence="2">The sequence shown here is derived from an EMBL/GenBank/DDBJ whole genome shotgun (WGS) entry which is preliminary data.</text>
</comment>
<evidence type="ECO:0000313" key="3">
    <source>
        <dbReference type="Proteomes" id="UP000789706"/>
    </source>
</evidence>
<dbReference type="Gene3D" id="2.60.120.590">
    <property type="entry name" value="Alpha-ketoglutarate-dependent dioxygenase AlkB-like"/>
    <property type="match status" value="1"/>
</dbReference>
<dbReference type="InterPro" id="IPR005123">
    <property type="entry name" value="Oxoglu/Fe-dep_dioxygenase_dom"/>
</dbReference>
<proteinExistence type="predicted"/>
<dbReference type="PANTHER" id="PTHR12463">
    <property type="entry name" value="OXYGENASE-RELATED"/>
    <property type="match status" value="1"/>
</dbReference>
<feature type="domain" description="Fe2OG dioxygenase" evidence="1">
    <location>
        <begin position="162"/>
        <end position="273"/>
    </location>
</feature>
<gene>
    <name evidence="2" type="ORF">DEBURN_LOCUS7604</name>
</gene>
<dbReference type="Pfam" id="PF13532">
    <property type="entry name" value="2OG-FeII_Oxy_2"/>
    <property type="match status" value="1"/>
</dbReference>
<dbReference type="InterPro" id="IPR032857">
    <property type="entry name" value="ALKBH4"/>
</dbReference>
<accession>A0A9N9BEU4</accession>
<organism evidence="2 3">
    <name type="scientific">Diversispora eburnea</name>
    <dbReference type="NCBI Taxonomy" id="1213867"/>
    <lineage>
        <taxon>Eukaryota</taxon>
        <taxon>Fungi</taxon>
        <taxon>Fungi incertae sedis</taxon>
        <taxon>Mucoromycota</taxon>
        <taxon>Glomeromycotina</taxon>
        <taxon>Glomeromycetes</taxon>
        <taxon>Diversisporales</taxon>
        <taxon>Diversisporaceae</taxon>
        <taxon>Diversispora</taxon>
    </lineage>
</organism>
<dbReference type="InterPro" id="IPR037151">
    <property type="entry name" value="AlkB-like_sf"/>
</dbReference>
<dbReference type="GO" id="GO:0032451">
    <property type="term" value="F:demethylase activity"/>
    <property type="evidence" value="ECO:0007669"/>
    <property type="project" value="TreeGrafter"/>
</dbReference>
<dbReference type="SUPFAM" id="SSF51197">
    <property type="entry name" value="Clavaminate synthase-like"/>
    <property type="match status" value="1"/>
</dbReference>
<dbReference type="SUPFAM" id="SSF54928">
    <property type="entry name" value="RNA-binding domain, RBD"/>
    <property type="match status" value="1"/>
</dbReference>
<protein>
    <submittedName>
        <fullName evidence="2">936_t:CDS:1</fullName>
    </submittedName>
</protein>
<dbReference type="InterPro" id="IPR035979">
    <property type="entry name" value="RBD_domain_sf"/>
</dbReference>
<reference evidence="2" key="1">
    <citation type="submission" date="2021-06" db="EMBL/GenBank/DDBJ databases">
        <authorList>
            <person name="Kallberg Y."/>
            <person name="Tangrot J."/>
            <person name="Rosling A."/>
        </authorList>
    </citation>
    <scope>NUCLEOTIDE SEQUENCE</scope>
    <source>
        <strain evidence="2">AZ414A</strain>
    </source>
</reference>
<dbReference type="AlphaFoldDB" id="A0A9N9BEU4"/>
<dbReference type="GO" id="GO:0016491">
    <property type="term" value="F:oxidoreductase activity"/>
    <property type="evidence" value="ECO:0007669"/>
    <property type="project" value="TreeGrafter"/>
</dbReference>
<evidence type="ECO:0000259" key="1">
    <source>
        <dbReference type="PROSITE" id="PS51471"/>
    </source>
</evidence>